<dbReference type="EC" id="6.3.5.1" evidence="7 8"/>
<keyword evidence="3 7" id="KW-0436">Ligase</keyword>
<feature type="binding site" evidence="7">
    <location>
        <position position="485"/>
    </location>
    <ligand>
        <name>ATP</name>
        <dbReference type="ChEBI" id="CHEBI:30616"/>
    </ligand>
</feature>
<evidence type="ECO:0000256" key="3">
    <source>
        <dbReference type="ARBA" id="ARBA00022598"/>
    </source>
</evidence>
<dbReference type="RefSeq" id="WP_146960540.1">
    <property type="nucleotide sequence ID" value="NZ_CP042467.1"/>
</dbReference>
<evidence type="ECO:0000256" key="2">
    <source>
        <dbReference type="ARBA" id="ARBA00007145"/>
    </source>
</evidence>
<dbReference type="AlphaFoldDB" id="A0A5B8XX41"/>
<dbReference type="HAMAP" id="MF_02090">
    <property type="entry name" value="NadE_glutamine_dep"/>
    <property type="match status" value="1"/>
</dbReference>
<evidence type="ECO:0000256" key="4">
    <source>
        <dbReference type="ARBA" id="ARBA00022741"/>
    </source>
</evidence>
<evidence type="ECO:0000313" key="11">
    <source>
        <dbReference type="EMBL" id="QED28266.1"/>
    </source>
</evidence>
<proteinExistence type="inferred from homology"/>
<protein>
    <recommendedName>
        <fullName evidence="7 8">Glutamine-dependent NAD(+) synthetase</fullName>
        <ecNumber evidence="7 8">6.3.5.1</ecNumber>
    </recommendedName>
    <alternativeName>
        <fullName evidence="7 8">NAD(+) synthase [glutamine-hydrolyzing]</fullName>
    </alternativeName>
</protein>
<dbReference type="InterPro" id="IPR014445">
    <property type="entry name" value="Gln-dep_NAD_synthase"/>
</dbReference>
<dbReference type="InterPro" id="IPR022310">
    <property type="entry name" value="NAD/GMP_synthase"/>
</dbReference>
<dbReference type="InterPro" id="IPR003010">
    <property type="entry name" value="C-N_Hydrolase"/>
</dbReference>
<dbReference type="Pfam" id="PF02540">
    <property type="entry name" value="NAD_synthase"/>
    <property type="match status" value="1"/>
</dbReference>
<dbReference type="EMBL" id="CP042467">
    <property type="protein sequence ID" value="QED28266.1"/>
    <property type="molecule type" value="Genomic_DNA"/>
</dbReference>
<dbReference type="GO" id="GO:0005737">
    <property type="term" value="C:cytoplasm"/>
    <property type="evidence" value="ECO:0007669"/>
    <property type="project" value="InterPro"/>
</dbReference>
<dbReference type="InterPro" id="IPR003694">
    <property type="entry name" value="NAD_synthase"/>
</dbReference>
<evidence type="ECO:0000256" key="6">
    <source>
        <dbReference type="ARBA" id="ARBA00023027"/>
    </source>
</evidence>
<sequence length="675" mass="75494">MKLVKVAAAVLNQTPLDWAHNTKNIRDAIEAARSEGVSVLCLPELCITGYGCEDEFHSPNTHERAWKVLEELAPETAGMVVSFGMPVVVNNGLYNAACLVADGRILGFVAKQSLAGDGIHYEPRWFKAWPPDRRSSLQRNGVEYPIGDLYFDCGGIRIGFEICEDAWVARRPGSDLSQKGVDIILNPSASHFAFQKLGVRRRFVIEGSRAFGVTYVYSNLLGNDAGRIIYDGGAMIAAAGKLLATGPRLSFDDFHITTCVVDVDQTRLDRIRTVSFIPMIDEVRHDCVACDFTFPVQRPEPIFDESSPWEQSPQLKEEEFCRAVSLALFDYMRKSRSRGFVVSLSGGADSSAVAALCALMVWLGVKELGLDGFREKLPHMPELKDCRTPDDMVKRLLTCAYQSTRNSGDVTKNAAKLLAEGLNAEFHELDVDEFVQNYTGMISRALGRALTWETDDLALQNIQARVRGPGIWMLANMKSALLLATSNRSEAAVGYATMDGDTCGGLSPIGGIDKAFLRRWLRWLETMGPMGHHSIPALQSVTAQVPTAELRPKGAEQTDEGDLMPYELLDLIERLAIRDKKSPIQIFEMIQPGHPEYTPRQLGIYIERFFRLWCRNQWKRERYAPSFHVDDENLDPKSWCRFPILSGGFESEIRELQGYIAVHFEDEETTDIKHV</sequence>
<dbReference type="PROSITE" id="PS50263">
    <property type="entry name" value="CN_HYDROLASE"/>
    <property type="match status" value="1"/>
</dbReference>
<feature type="binding site" evidence="7">
    <location>
        <position position="461"/>
    </location>
    <ligand>
        <name>deamido-NAD(+)</name>
        <dbReference type="ChEBI" id="CHEBI:58437"/>
        <note>ligand shared between two neighboring subunits</note>
    </ligand>
</feature>
<dbReference type="GO" id="GO:0009435">
    <property type="term" value="P:NAD+ biosynthetic process"/>
    <property type="evidence" value="ECO:0007669"/>
    <property type="project" value="UniProtKB-UniRule"/>
</dbReference>
<dbReference type="OrthoDB" id="9799210at2"/>
<comment type="caution">
    <text evidence="7">Lacks conserved residue(s) required for the propagation of feature annotation.</text>
</comment>
<dbReference type="PIRSF" id="PIRSF006630">
    <property type="entry name" value="NADS_GAT"/>
    <property type="match status" value="1"/>
</dbReference>
<feature type="binding site" evidence="7">
    <location>
        <position position="490"/>
    </location>
    <ligand>
        <name>deamido-NAD(+)</name>
        <dbReference type="ChEBI" id="CHEBI:58437"/>
        <note>ligand shared between two neighboring subunits</note>
    </ligand>
</feature>
<comment type="similarity">
    <text evidence="9">Belongs to the NAD synthetase family.</text>
</comment>
<dbReference type="InterPro" id="IPR014729">
    <property type="entry name" value="Rossmann-like_a/b/a_fold"/>
</dbReference>
<feature type="domain" description="CN hydrolase" evidence="10">
    <location>
        <begin position="4"/>
        <end position="265"/>
    </location>
</feature>
<feature type="binding site" evidence="7">
    <location>
        <position position="190"/>
    </location>
    <ligand>
        <name>L-glutamine</name>
        <dbReference type="ChEBI" id="CHEBI:58359"/>
    </ligand>
</feature>
<dbReference type="SUPFAM" id="SSF56317">
    <property type="entry name" value="Carbon-nitrogen hydrolase"/>
    <property type="match status" value="1"/>
</dbReference>
<feature type="binding site" evidence="7">
    <location>
        <position position="196"/>
    </location>
    <ligand>
        <name>L-glutamine</name>
        <dbReference type="ChEBI" id="CHEBI:58359"/>
    </ligand>
</feature>
<organism evidence="11 12">
    <name type="scientific">Microvenator marinus</name>
    <dbReference type="NCBI Taxonomy" id="2600177"/>
    <lineage>
        <taxon>Bacteria</taxon>
        <taxon>Deltaproteobacteria</taxon>
        <taxon>Bradymonadales</taxon>
        <taxon>Microvenatoraceae</taxon>
        <taxon>Microvenator</taxon>
    </lineage>
</organism>
<dbReference type="SUPFAM" id="SSF52402">
    <property type="entry name" value="Adenine nucleotide alpha hydrolases-like"/>
    <property type="match status" value="1"/>
</dbReference>
<evidence type="ECO:0000256" key="7">
    <source>
        <dbReference type="HAMAP-Rule" id="MF_02090"/>
    </source>
</evidence>
<keyword evidence="4 7" id="KW-0547">Nucleotide-binding</keyword>
<dbReference type="UniPathway" id="UPA00253">
    <property type="reaction ID" value="UER00334"/>
</dbReference>
<dbReference type="Proteomes" id="UP000321595">
    <property type="component" value="Chromosome"/>
</dbReference>
<dbReference type="PANTHER" id="PTHR23090:SF9">
    <property type="entry name" value="GLUTAMINE-DEPENDENT NAD(+) SYNTHETASE"/>
    <property type="match status" value="1"/>
</dbReference>
<evidence type="ECO:0000259" key="10">
    <source>
        <dbReference type="PROSITE" id="PS50263"/>
    </source>
</evidence>
<evidence type="ECO:0000256" key="9">
    <source>
        <dbReference type="RuleBase" id="RU003811"/>
    </source>
</evidence>
<comment type="catalytic activity">
    <reaction evidence="7 8">
        <text>deamido-NAD(+) + L-glutamine + ATP + H2O = L-glutamate + AMP + diphosphate + NAD(+) + H(+)</text>
        <dbReference type="Rhea" id="RHEA:24384"/>
        <dbReference type="ChEBI" id="CHEBI:15377"/>
        <dbReference type="ChEBI" id="CHEBI:15378"/>
        <dbReference type="ChEBI" id="CHEBI:29985"/>
        <dbReference type="ChEBI" id="CHEBI:30616"/>
        <dbReference type="ChEBI" id="CHEBI:33019"/>
        <dbReference type="ChEBI" id="CHEBI:57540"/>
        <dbReference type="ChEBI" id="CHEBI:58359"/>
        <dbReference type="ChEBI" id="CHEBI:58437"/>
        <dbReference type="ChEBI" id="CHEBI:456215"/>
        <dbReference type="EC" id="6.3.5.1"/>
    </reaction>
</comment>
<dbReference type="GO" id="GO:0003952">
    <property type="term" value="F:NAD+ synthase (glutamine-hydrolyzing) activity"/>
    <property type="evidence" value="ECO:0007669"/>
    <property type="project" value="UniProtKB-UniRule"/>
</dbReference>
<dbReference type="CDD" id="cd00553">
    <property type="entry name" value="NAD_synthase"/>
    <property type="match status" value="1"/>
</dbReference>
<feature type="active site" description="Nucleophile; for glutaminase activity" evidence="7">
    <location>
        <position position="163"/>
    </location>
</feature>
<comment type="function">
    <text evidence="7">Catalyzes the ATP-dependent amidation of deamido-NAD to form NAD. Uses L-glutamine as a nitrogen source.</text>
</comment>
<accession>A0A5B8XX41</accession>
<dbReference type="Gene3D" id="3.60.110.10">
    <property type="entry name" value="Carbon-nitrogen hydrolase"/>
    <property type="match status" value="1"/>
</dbReference>
<dbReference type="Pfam" id="PF00795">
    <property type="entry name" value="CN_hydrolase"/>
    <property type="match status" value="1"/>
</dbReference>
<reference evidence="11 12" key="1">
    <citation type="submission" date="2019-08" db="EMBL/GenBank/DDBJ databases">
        <authorList>
            <person name="Liang Q."/>
        </authorList>
    </citation>
    <scope>NUCLEOTIDE SEQUENCE [LARGE SCALE GENOMIC DNA]</scope>
    <source>
        <strain evidence="11 12">V1718</strain>
    </source>
</reference>
<evidence type="ECO:0000256" key="1">
    <source>
        <dbReference type="ARBA" id="ARBA00005188"/>
    </source>
</evidence>
<evidence type="ECO:0000256" key="5">
    <source>
        <dbReference type="ARBA" id="ARBA00022840"/>
    </source>
</evidence>
<gene>
    <name evidence="7 11" type="primary">nadE</name>
    <name evidence="11" type="ORF">FRD01_13710</name>
</gene>
<dbReference type="NCBIfam" id="TIGR00552">
    <property type="entry name" value="nadE"/>
    <property type="match status" value="1"/>
</dbReference>
<dbReference type="PANTHER" id="PTHR23090">
    <property type="entry name" value="NH 3 /GLUTAMINE-DEPENDENT NAD + SYNTHETASE"/>
    <property type="match status" value="1"/>
</dbReference>
<dbReference type="GO" id="GO:0008795">
    <property type="term" value="F:NAD+ synthase activity"/>
    <property type="evidence" value="ECO:0007669"/>
    <property type="project" value="UniProtKB-UniRule"/>
</dbReference>
<keyword evidence="5 7" id="KW-0067">ATP-binding</keyword>
<keyword evidence="6 7" id="KW-0520">NAD</keyword>
<dbReference type="Gene3D" id="3.40.50.620">
    <property type="entry name" value="HUPs"/>
    <property type="match status" value="1"/>
</dbReference>
<comment type="pathway">
    <text evidence="1 7 8">Cofactor biosynthesis; NAD(+) biosynthesis; NAD(+) from deamido-NAD(+) (L-Gln route): step 1/1.</text>
</comment>
<dbReference type="GO" id="GO:0004359">
    <property type="term" value="F:glutaminase activity"/>
    <property type="evidence" value="ECO:0007669"/>
    <property type="project" value="InterPro"/>
</dbReference>
<dbReference type="KEGG" id="bbae:FRD01_13710"/>
<dbReference type="GO" id="GO:0005524">
    <property type="term" value="F:ATP binding"/>
    <property type="evidence" value="ECO:0007669"/>
    <property type="project" value="UniProtKB-UniRule"/>
</dbReference>
<evidence type="ECO:0000313" key="12">
    <source>
        <dbReference type="Proteomes" id="UP000321595"/>
    </source>
</evidence>
<feature type="binding site" evidence="7">
    <location>
        <position position="619"/>
    </location>
    <ligand>
        <name>deamido-NAD(+)</name>
        <dbReference type="ChEBI" id="CHEBI:58437"/>
        <note>ligand shared between two neighboring subunits</note>
    </ligand>
</feature>
<comment type="similarity">
    <text evidence="2 7 8">In the C-terminal section; belongs to the NAD synthetase family.</text>
</comment>
<dbReference type="InterPro" id="IPR036526">
    <property type="entry name" value="C-N_Hydrolase_sf"/>
</dbReference>
<dbReference type="CDD" id="cd07570">
    <property type="entry name" value="GAT_Gln-NAD-synth"/>
    <property type="match status" value="1"/>
</dbReference>
<evidence type="ECO:0000256" key="8">
    <source>
        <dbReference type="PIRNR" id="PIRNR006630"/>
    </source>
</evidence>
<keyword evidence="12" id="KW-1185">Reference proteome</keyword>
<name>A0A5B8XX41_9DELT</name>
<feature type="active site" description="For glutaminase activity" evidence="7">
    <location>
        <position position="111"/>
    </location>
</feature>
<feature type="active site" description="Proton acceptor; for glutaminase activity" evidence="7">
    <location>
        <position position="44"/>
    </location>
</feature>